<keyword evidence="1" id="KW-0808">Transferase</keyword>
<feature type="domain" description="N-acetyltransferase" evidence="4">
    <location>
        <begin position="19"/>
        <end position="192"/>
    </location>
</feature>
<dbReference type="SUPFAM" id="SSF55729">
    <property type="entry name" value="Acyl-CoA N-acyltransferases (Nat)"/>
    <property type="match status" value="1"/>
</dbReference>
<proteinExistence type="inferred from homology"/>
<gene>
    <name evidence="5" type="ORF">J0M35_19260</name>
</gene>
<keyword evidence="2" id="KW-0012">Acyltransferase</keyword>
<evidence type="ECO:0000256" key="1">
    <source>
        <dbReference type="ARBA" id="ARBA00022679"/>
    </source>
</evidence>
<organism evidence="5 6">
    <name type="scientific">Candidatus Obscuribacter phosphatis</name>
    <dbReference type="NCBI Taxonomy" id="1906157"/>
    <lineage>
        <taxon>Bacteria</taxon>
        <taxon>Bacillati</taxon>
        <taxon>Candidatus Melainabacteria</taxon>
        <taxon>Candidatus Obscuribacterales</taxon>
        <taxon>Candidatus Obscuribacteraceae</taxon>
        <taxon>Candidatus Obscuribacter</taxon>
    </lineage>
</organism>
<dbReference type="Gene3D" id="3.40.630.30">
    <property type="match status" value="1"/>
</dbReference>
<dbReference type="PROSITE" id="PS51186">
    <property type="entry name" value="GNAT"/>
    <property type="match status" value="1"/>
</dbReference>
<dbReference type="PANTHER" id="PTHR43792">
    <property type="entry name" value="GNAT FAMILY, PUTATIVE (AFU_ORTHOLOGUE AFUA_3G00765)-RELATED-RELATED"/>
    <property type="match status" value="1"/>
</dbReference>
<dbReference type="Pfam" id="PF13302">
    <property type="entry name" value="Acetyltransf_3"/>
    <property type="match status" value="1"/>
</dbReference>
<evidence type="ECO:0000256" key="3">
    <source>
        <dbReference type="ARBA" id="ARBA00038502"/>
    </source>
</evidence>
<comment type="similarity">
    <text evidence="3">Belongs to the acetyltransferase family. RimJ subfamily.</text>
</comment>
<evidence type="ECO:0000313" key="6">
    <source>
        <dbReference type="Proteomes" id="UP000664277"/>
    </source>
</evidence>
<sequence>MTGNKVSEAEALVIKTGRILLRPHRLEDFDDIHAYSQDPEVVQYMQWGPNSEEQSRQFLANTIAGQSIDQKQNYDFAVELIDNSTMPEARVGQTIGSISLRLPKPDAKLGEIGYCYHKCTWGRGVASEAAEAIMAFGFDKLKLHKISATCDPRNFGSAKVLQKIGMRLEGYLKNHIFMKGIWRDTLMFGTTKEAQAENRKLYRNKQEIFVLSGMHGKKEALTETFGGGIVSRIKLSKGEEIAERTEILDEYYLVMEGAIKCGDKVHQAGTLVHTPLAVRQASMHAEQDSVLLVYRLGPES</sequence>
<dbReference type="InterPro" id="IPR000182">
    <property type="entry name" value="GNAT_dom"/>
</dbReference>
<evidence type="ECO:0000259" key="4">
    <source>
        <dbReference type="PROSITE" id="PS51186"/>
    </source>
</evidence>
<reference evidence="5" key="1">
    <citation type="submission" date="2021-02" db="EMBL/GenBank/DDBJ databases">
        <title>Genome-Resolved Metagenomics of a Microbial Community Performing Photosynthetic Biological Nutrient Removal.</title>
        <authorList>
            <person name="Mcdaniel E.A."/>
        </authorList>
    </citation>
    <scope>NUCLEOTIDE SEQUENCE</scope>
    <source>
        <strain evidence="5">UWPOB_OBS1</strain>
    </source>
</reference>
<comment type="caution">
    <text evidence="5">The sequence shown here is derived from an EMBL/GenBank/DDBJ whole genome shotgun (WGS) entry which is preliminary data.</text>
</comment>
<dbReference type="EMBL" id="JAFLCK010000041">
    <property type="protein sequence ID" value="MBN8662515.1"/>
    <property type="molecule type" value="Genomic_DNA"/>
</dbReference>
<dbReference type="GO" id="GO:0016747">
    <property type="term" value="F:acyltransferase activity, transferring groups other than amino-acyl groups"/>
    <property type="evidence" value="ECO:0007669"/>
    <property type="project" value="InterPro"/>
</dbReference>
<dbReference type="PANTHER" id="PTHR43792:SF8">
    <property type="entry name" value="[RIBOSOMAL PROTEIN US5]-ALANINE N-ACETYLTRANSFERASE"/>
    <property type="match status" value="1"/>
</dbReference>
<evidence type="ECO:0000313" key="5">
    <source>
        <dbReference type="EMBL" id="MBN8662515.1"/>
    </source>
</evidence>
<dbReference type="AlphaFoldDB" id="A0A8J7TMT7"/>
<dbReference type="InterPro" id="IPR051531">
    <property type="entry name" value="N-acetyltransferase"/>
</dbReference>
<accession>A0A8J7TMT7</accession>
<dbReference type="Proteomes" id="UP000664277">
    <property type="component" value="Unassembled WGS sequence"/>
</dbReference>
<dbReference type="InterPro" id="IPR016181">
    <property type="entry name" value="Acyl_CoA_acyltransferase"/>
</dbReference>
<evidence type="ECO:0000256" key="2">
    <source>
        <dbReference type="ARBA" id="ARBA00023315"/>
    </source>
</evidence>
<protein>
    <submittedName>
        <fullName evidence="5">GNAT family N-acetyltransferase</fullName>
    </submittedName>
</protein>
<name>A0A8J7TMT7_9BACT</name>